<dbReference type="EMBL" id="CP118101">
    <property type="protein sequence ID" value="WDH81846.1"/>
    <property type="molecule type" value="Genomic_DNA"/>
</dbReference>
<evidence type="ECO:0000313" key="6">
    <source>
        <dbReference type="Proteomes" id="UP001220962"/>
    </source>
</evidence>
<dbReference type="InterPro" id="IPR050662">
    <property type="entry name" value="Sec-metab_biosynth-thioest"/>
</dbReference>
<gene>
    <name evidence="5" type="ORF">PUW23_20470</name>
</gene>
<evidence type="ECO:0000256" key="2">
    <source>
        <dbReference type="ARBA" id="ARBA00034301"/>
    </source>
</evidence>
<evidence type="ECO:0000256" key="3">
    <source>
        <dbReference type="ARBA" id="ARBA00048505"/>
    </source>
</evidence>
<sequence length="330" mass="37819">MKLPEWTHHEQEGIIQVKITMSFPLRWVNSYILRGDDGVTIVDPGPRSPVTEAEWDKVWSELAIHPKHDIKHIVLTHHHPDHYGLSGWMQEQSGASVWMSKRAHTEVQYMWGEAADINDQLPNFFRTHGMTEEWAQQLRPHLESFDSEVLPAPMVSYIEDQQFRMAGRQFSVIETGGHAPGHLSFYEESTGIILCGDAVLPQISPNVSLLPGSDEQPLRHFIEGLHELSGLKVSRAFAGHRHPFTGFESRIQGLLKHHEERLDEMEGMLQEGEKTAFEVCVKLFGTKFGIHQMRFAMAETLAHLDELVRQGRAVMKLPESRERIVKFTRR</sequence>
<dbReference type="RefSeq" id="WP_047914493.1">
    <property type="nucleotide sequence ID" value="NZ_CP118101.1"/>
</dbReference>
<comment type="catalytic activity">
    <reaction evidence="1">
        <text>3',5'-cyclic CMP + H2O = CMP + H(+)</text>
        <dbReference type="Rhea" id="RHEA:72675"/>
        <dbReference type="ChEBI" id="CHEBI:15377"/>
        <dbReference type="ChEBI" id="CHEBI:15378"/>
        <dbReference type="ChEBI" id="CHEBI:58003"/>
        <dbReference type="ChEBI" id="CHEBI:60377"/>
    </reaction>
    <physiologicalReaction direction="left-to-right" evidence="1">
        <dbReference type="Rhea" id="RHEA:72676"/>
    </physiologicalReaction>
</comment>
<name>A0AAX3MW79_9BACL</name>
<dbReference type="Gene3D" id="3.60.15.10">
    <property type="entry name" value="Ribonuclease Z/Hydroxyacylglutathione hydrolase-like"/>
    <property type="match status" value="1"/>
</dbReference>
<dbReference type="InterPro" id="IPR036866">
    <property type="entry name" value="RibonucZ/Hydroxyglut_hydro"/>
</dbReference>
<feature type="domain" description="Metallo-beta-lactamase" evidence="4">
    <location>
        <begin position="27"/>
        <end position="240"/>
    </location>
</feature>
<comment type="function">
    <text evidence="2">Counteracts the endogenous Pycsar antiviral defense system. Phosphodiesterase that enables metal-dependent hydrolysis of host cyclic nucleotide Pycsar defense signals such as cCMP and cUMP.</text>
</comment>
<dbReference type="SMART" id="SM00849">
    <property type="entry name" value="Lactamase_B"/>
    <property type="match status" value="1"/>
</dbReference>
<protein>
    <submittedName>
        <fullName evidence="5">MBL fold metallo-hydrolase</fullName>
    </submittedName>
</protein>
<comment type="catalytic activity">
    <reaction evidence="3">
        <text>3',5'-cyclic UMP + H2O = UMP + H(+)</text>
        <dbReference type="Rhea" id="RHEA:70575"/>
        <dbReference type="ChEBI" id="CHEBI:15377"/>
        <dbReference type="ChEBI" id="CHEBI:15378"/>
        <dbReference type="ChEBI" id="CHEBI:57865"/>
        <dbReference type="ChEBI" id="CHEBI:184387"/>
    </reaction>
    <physiologicalReaction direction="left-to-right" evidence="3">
        <dbReference type="Rhea" id="RHEA:70576"/>
    </physiologicalReaction>
</comment>
<dbReference type="AlphaFoldDB" id="A0AAX3MW79"/>
<organism evidence="5 6">
    <name type="scientific">Paenibacillus urinalis</name>
    <dbReference type="NCBI Taxonomy" id="521520"/>
    <lineage>
        <taxon>Bacteria</taxon>
        <taxon>Bacillati</taxon>
        <taxon>Bacillota</taxon>
        <taxon>Bacilli</taxon>
        <taxon>Bacillales</taxon>
        <taxon>Paenibacillaceae</taxon>
        <taxon>Paenibacillus</taxon>
    </lineage>
</organism>
<evidence type="ECO:0000313" key="5">
    <source>
        <dbReference type="EMBL" id="WDH81846.1"/>
    </source>
</evidence>
<evidence type="ECO:0000256" key="1">
    <source>
        <dbReference type="ARBA" id="ARBA00034221"/>
    </source>
</evidence>
<dbReference type="SUPFAM" id="SSF56281">
    <property type="entry name" value="Metallo-hydrolase/oxidoreductase"/>
    <property type="match status" value="1"/>
</dbReference>
<dbReference type="InterPro" id="IPR001279">
    <property type="entry name" value="Metallo-B-lactamas"/>
</dbReference>
<proteinExistence type="predicted"/>
<dbReference type="Proteomes" id="UP001220962">
    <property type="component" value="Chromosome"/>
</dbReference>
<dbReference type="Gene3D" id="1.10.10.10">
    <property type="entry name" value="Winged helix-like DNA-binding domain superfamily/Winged helix DNA-binding domain"/>
    <property type="match status" value="1"/>
</dbReference>
<dbReference type="Pfam" id="PF00753">
    <property type="entry name" value="Lactamase_B"/>
    <property type="match status" value="1"/>
</dbReference>
<evidence type="ECO:0000259" key="4">
    <source>
        <dbReference type="SMART" id="SM00849"/>
    </source>
</evidence>
<reference evidence="5" key="1">
    <citation type="submission" date="2023-02" db="EMBL/GenBank/DDBJ databases">
        <title>Pathogen: clinical or host-associated sample.</title>
        <authorList>
            <person name="Hergert J."/>
            <person name="Casey R."/>
            <person name="Wagner J."/>
            <person name="Young E.L."/>
            <person name="Oakeson K.F."/>
        </authorList>
    </citation>
    <scope>NUCLEOTIDE SEQUENCE</scope>
    <source>
        <strain evidence="5">2022CK-00830</strain>
    </source>
</reference>
<dbReference type="InterPro" id="IPR048933">
    <property type="entry name" value="B_lactamase-like_C"/>
</dbReference>
<dbReference type="PANTHER" id="PTHR23131:SF4">
    <property type="entry name" value="METALLO-BETA-LACTAMASE SUPERFAMILY POTEIN"/>
    <property type="match status" value="1"/>
</dbReference>
<dbReference type="PANTHER" id="PTHR23131">
    <property type="entry name" value="ENDORIBONUCLEASE LACTB2"/>
    <property type="match status" value="1"/>
</dbReference>
<accession>A0AAX3MW79</accession>
<dbReference type="InterPro" id="IPR036388">
    <property type="entry name" value="WH-like_DNA-bd_sf"/>
</dbReference>
<dbReference type="Pfam" id="PF21221">
    <property type="entry name" value="B_lactamase-like_C"/>
    <property type="match status" value="1"/>
</dbReference>